<evidence type="ECO:0000313" key="3">
    <source>
        <dbReference type="Proteomes" id="UP000000763"/>
    </source>
</evidence>
<sequence length="64" mass="7126">MTTRPTGTRAYACRSASPDRERPRPAKRASGWFPDATATFISTQTHVMVHVREGEHGQPQMRSG</sequence>
<protein>
    <submittedName>
        <fullName evidence="2">Uncharacterized protein</fullName>
    </submittedName>
</protein>
<reference evidence="3" key="1">
    <citation type="journal article" date="2005" name="Nature">
        <title>The map-based sequence of the rice genome.</title>
        <authorList>
            <consortium name="International rice genome sequencing project (IRGSP)"/>
            <person name="Matsumoto T."/>
            <person name="Wu J."/>
            <person name="Kanamori H."/>
            <person name="Katayose Y."/>
            <person name="Fujisawa M."/>
            <person name="Namiki N."/>
            <person name="Mizuno H."/>
            <person name="Yamamoto K."/>
            <person name="Antonio B.A."/>
            <person name="Baba T."/>
            <person name="Sakata K."/>
            <person name="Nagamura Y."/>
            <person name="Aoki H."/>
            <person name="Arikawa K."/>
            <person name="Arita K."/>
            <person name="Bito T."/>
            <person name="Chiden Y."/>
            <person name="Fujitsuka N."/>
            <person name="Fukunaka R."/>
            <person name="Hamada M."/>
            <person name="Harada C."/>
            <person name="Hayashi A."/>
            <person name="Hijishita S."/>
            <person name="Honda M."/>
            <person name="Hosokawa S."/>
            <person name="Ichikawa Y."/>
            <person name="Idonuma A."/>
            <person name="Iijima M."/>
            <person name="Ikeda M."/>
            <person name="Ikeno M."/>
            <person name="Ito K."/>
            <person name="Ito S."/>
            <person name="Ito T."/>
            <person name="Ito Y."/>
            <person name="Ito Y."/>
            <person name="Iwabuchi A."/>
            <person name="Kamiya K."/>
            <person name="Karasawa W."/>
            <person name="Kurita K."/>
            <person name="Katagiri S."/>
            <person name="Kikuta A."/>
            <person name="Kobayashi H."/>
            <person name="Kobayashi N."/>
            <person name="Machita K."/>
            <person name="Maehara T."/>
            <person name="Masukawa M."/>
            <person name="Mizubayashi T."/>
            <person name="Mukai Y."/>
            <person name="Nagasaki H."/>
            <person name="Nagata Y."/>
            <person name="Naito S."/>
            <person name="Nakashima M."/>
            <person name="Nakama Y."/>
            <person name="Nakamichi Y."/>
            <person name="Nakamura M."/>
            <person name="Meguro A."/>
            <person name="Negishi M."/>
            <person name="Ohta I."/>
            <person name="Ohta T."/>
            <person name="Okamoto M."/>
            <person name="Ono N."/>
            <person name="Saji S."/>
            <person name="Sakaguchi M."/>
            <person name="Sakai K."/>
            <person name="Shibata M."/>
            <person name="Shimokawa T."/>
            <person name="Song J."/>
            <person name="Takazaki Y."/>
            <person name="Terasawa K."/>
            <person name="Tsugane M."/>
            <person name="Tsuji K."/>
            <person name="Ueda S."/>
            <person name="Waki K."/>
            <person name="Yamagata H."/>
            <person name="Yamamoto M."/>
            <person name="Yamamoto S."/>
            <person name="Yamane H."/>
            <person name="Yoshiki S."/>
            <person name="Yoshihara R."/>
            <person name="Yukawa K."/>
            <person name="Zhong H."/>
            <person name="Yano M."/>
            <person name="Yuan Q."/>
            <person name="Ouyang S."/>
            <person name="Liu J."/>
            <person name="Jones K.M."/>
            <person name="Gansberger K."/>
            <person name="Moffat K."/>
            <person name="Hill J."/>
            <person name="Bera J."/>
            <person name="Fadrosh D."/>
            <person name="Jin S."/>
            <person name="Johri S."/>
            <person name="Kim M."/>
            <person name="Overton L."/>
            <person name="Reardon M."/>
            <person name="Tsitrin T."/>
            <person name="Vuong H."/>
            <person name="Weaver B."/>
            <person name="Ciecko A."/>
            <person name="Tallon L."/>
            <person name="Jackson J."/>
            <person name="Pai G."/>
            <person name="Aken S.V."/>
            <person name="Utterback T."/>
            <person name="Reidmuller S."/>
            <person name="Feldblyum T."/>
            <person name="Hsiao J."/>
            <person name="Zismann V."/>
            <person name="Iobst S."/>
            <person name="de Vazeille A.R."/>
            <person name="Buell C.R."/>
            <person name="Ying K."/>
            <person name="Li Y."/>
            <person name="Lu T."/>
            <person name="Huang Y."/>
            <person name="Zhao Q."/>
            <person name="Feng Q."/>
            <person name="Zhang L."/>
            <person name="Zhu J."/>
            <person name="Weng Q."/>
            <person name="Mu J."/>
            <person name="Lu Y."/>
            <person name="Fan D."/>
            <person name="Liu Y."/>
            <person name="Guan J."/>
            <person name="Zhang Y."/>
            <person name="Yu S."/>
            <person name="Liu X."/>
            <person name="Zhang Y."/>
            <person name="Hong G."/>
            <person name="Han B."/>
            <person name="Choisne N."/>
            <person name="Demange N."/>
            <person name="Orjeda G."/>
            <person name="Samain S."/>
            <person name="Cattolico L."/>
            <person name="Pelletier E."/>
            <person name="Couloux A."/>
            <person name="Segurens B."/>
            <person name="Wincker P."/>
            <person name="D'Hont A."/>
            <person name="Scarpelli C."/>
            <person name="Weissenbach J."/>
            <person name="Salanoubat M."/>
            <person name="Quetier F."/>
            <person name="Yu Y."/>
            <person name="Kim H.R."/>
            <person name="Rambo T."/>
            <person name="Currie J."/>
            <person name="Collura K."/>
            <person name="Luo M."/>
            <person name="Yang T."/>
            <person name="Ammiraju J.S.S."/>
            <person name="Engler F."/>
            <person name="Soderlund C."/>
            <person name="Wing R.A."/>
            <person name="Palmer L.E."/>
            <person name="de la Bastide M."/>
            <person name="Spiegel L."/>
            <person name="Nascimento L."/>
            <person name="Zutavern T."/>
            <person name="O'Shaughnessy A."/>
            <person name="Dike S."/>
            <person name="Dedhia N."/>
            <person name="Preston R."/>
            <person name="Balija V."/>
            <person name="McCombie W.R."/>
            <person name="Chow T."/>
            <person name="Chen H."/>
            <person name="Chung M."/>
            <person name="Chen C."/>
            <person name="Shaw J."/>
            <person name="Wu H."/>
            <person name="Hsiao K."/>
            <person name="Chao Y."/>
            <person name="Chu M."/>
            <person name="Cheng C."/>
            <person name="Hour A."/>
            <person name="Lee P."/>
            <person name="Lin S."/>
            <person name="Lin Y."/>
            <person name="Liou J."/>
            <person name="Liu S."/>
            <person name="Hsing Y."/>
            <person name="Raghuvanshi S."/>
            <person name="Mohanty A."/>
            <person name="Bharti A.K."/>
            <person name="Gaur A."/>
            <person name="Gupta V."/>
            <person name="Kumar D."/>
            <person name="Ravi V."/>
            <person name="Vij S."/>
            <person name="Kapur A."/>
            <person name="Khurana P."/>
            <person name="Khurana P."/>
            <person name="Khurana J.P."/>
            <person name="Tyagi A.K."/>
            <person name="Gaikwad K."/>
            <person name="Singh A."/>
            <person name="Dalal V."/>
            <person name="Srivastava S."/>
            <person name="Dixit A."/>
            <person name="Pal A.K."/>
            <person name="Ghazi I.A."/>
            <person name="Yadav M."/>
            <person name="Pandit A."/>
            <person name="Bhargava A."/>
            <person name="Sureshbabu K."/>
            <person name="Batra K."/>
            <person name="Sharma T.R."/>
            <person name="Mohapatra T."/>
            <person name="Singh N.K."/>
            <person name="Messing J."/>
            <person name="Nelson A.B."/>
            <person name="Fuks G."/>
            <person name="Kavchok S."/>
            <person name="Keizer G."/>
            <person name="Linton E."/>
            <person name="Llaca V."/>
            <person name="Song R."/>
            <person name="Tanyolac B."/>
            <person name="Young S."/>
            <person name="Ho-Il K."/>
            <person name="Hahn J.H."/>
            <person name="Sangsakoo G."/>
            <person name="Vanavichit A."/>
            <person name="de Mattos Luiz.A.T."/>
            <person name="Zimmer P.D."/>
            <person name="Malone G."/>
            <person name="Dellagostin O."/>
            <person name="de Oliveira A.C."/>
            <person name="Bevan M."/>
            <person name="Bancroft I."/>
            <person name="Minx P."/>
            <person name="Cordum H."/>
            <person name="Wilson R."/>
            <person name="Cheng Z."/>
            <person name="Jin W."/>
            <person name="Jiang J."/>
            <person name="Leong S.A."/>
            <person name="Iwama H."/>
            <person name="Gojobori T."/>
            <person name="Itoh T."/>
            <person name="Niimura Y."/>
            <person name="Fujii Y."/>
            <person name="Habara T."/>
            <person name="Sakai H."/>
            <person name="Sato Y."/>
            <person name="Wilson G."/>
            <person name="Kumar K."/>
            <person name="McCouch S."/>
            <person name="Juretic N."/>
            <person name="Hoen D."/>
            <person name="Wright S."/>
            <person name="Bruskiewich R."/>
            <person name="Bureau T."/>
            <person name="Miyao A."/>
            <person name="Hirochika H."/>
            <person name="Nishikawa T."/>
            <person name="Kadowaki K."/>
            <person name="Sugiura M."/>
            <person name="Burr B."/>
            <person name="Sasaki T."/>
        </authorList>
    </citation>
    <scope>NUCLEOTIDE SEQUENCE [LARGE SCALE GENOMIC DNA]</scope>
    <source>
        <strain evidence="3">cv. Nipponbare</strain>
    </source>
</reference>
<accession>Q6Z2V0</accession>
<organism evidence="2 3">
    <name type="scientific">Oryza sativa subsp. japonica</name>
    <name type="common">Rice</name>
    <dbReference type="NCBI Taxonomy" id="39947"/>
    <lineage>
        <taxon>Eukaryota</taxon>
        <taxon>Viridiplantae</taxon>
        <taxon>Streptophyta</taxon>
        <taxon>Embryophyta</taxon>
        <taxon>Tracheophyta</taxon>
        <taxon>Spermatophyta</taxon>
        <taxon>Magnoliopsida</taxon>
        <taxon>Liliopsida</taxon>
        <taxon>Poales</taxon>
        <taxon>Poaceae</taxon>
        <taxon>BOP clade</taxon>
        <taxon>Oryzoideae</taxon>
        <taxon>Oryzeae</taxon>
        <taxon>Oryzinae</taxon>
        <taxon>Oryza</taxon>
        <taxon>Oryza sativa</taxon>
    </lineage>
</organism>
<gene>
    <name evidence="2" type="primary">OJ1734_E02.20</name>
</gene>
<evidence type="ECO:0000313" key="2">
    <source>
        <dbReference type="EMBL" id="BAD16111.1"/>
    </source>
</evidence>
<feature type="region of interest" description="Disordered" evidence="1">
    <location>
        <begin position="1"/>
        <end position="31"/>
    </location>
</feature>
<dbReference type="AlphaFoldDB" id="Q6Z2V0"/>
<dbReference type="Proteomes" id="UP000000763">
    <property type="component" value="Chromosome 2"/>
</dbReference>
<reference evidence="3" key="2">
    <citation type="journal article" date="2008" name="Nucleic Acids Res.">
        <title>The rice annotation project database (RAP-DB): 2008 update.</title>
        <authorList>
            <consortium name="The rice annotation project (RAP)"/>
        </authorList>
    </citation>
    <scope>GENOME REANNOTATION</scope>
    <source>
        <strain evidence="3">cv. Nipponbare</strain>
    </source>
</reference>
<evidence type="ECO:0000256" key="1">
    <source>
        <dbReference type="SAM" id="MobiDB-lite"/>
    </source>
</evidence>
<dbReference type="EMBL" id="AP005297">
    <property type="protein sequence ID" value="BAD16111.1"/>
    <property type="molecule type" value="Genomic_DNA"/>
</dbReference>
<proteinExistence type="predicted"/>
<name>Q6Z2V0_ORYSJ</name>